<dbReference type="AlphaFoldDB" id="A0A494G9W5"/>
<protein>
    <submittedName>
        <fullName evidence="2">Uncharacterized protein</fullName>
    </submittedName>
</protein>
<reference evidence="2" key="2">
    <citation type="submission" date="2019-04" db="UniProtKB">
        <authorList>
            <consortium name="EnsemblPlants"/>
        </authorList>
    </citation>
    <scope>IDENTIFICATION</scope>
    <source>
        <strain evidence="2">cv. Heinz 1706</strain>
    </source>
</reference>
<dbReference type="EnsemblPlants" id="Solyc00g118680.2.1">
    <property type="protein sequence ID" value="Solyc00g118680.2.1.1.CDS"/>
    <property type="gene ID" value="Solyc00g118680.2"/>
</dbReference>
<feature type="compositionally biased region" description="Polar residues" evidence="1">
    <location>
        <begin position="1"/>
        <end position="10"/>
    </location>
</feature>
<accession>A0A494G9W5</accession>
<name>A0A494G9W5_SOLLC</name>
<feature type="region of interest" description="Disordered" evidence="1">
    <location>
        <begin position="1"/>
        <end position="21"/>
    </location>
</feature>
<evidence type="ECO:0000313" key="2">
    <source>
        <dbReference type="EnsemblPlants" id="Solyc00g118680.2.1.1.CDS"/>
    </source>
</evidence>
<keyword evidence="3" id="KW-1185">Reference proteome</keyword>
<sequence>MNRTSTSSVTPHRAYGSIPQPNLLWPRVLPFYSSVSGPWEH</sequence>
<evidence type="ECO:0000256" key="1">
    <source>
        <dbReference type="SAM" id="MobiDB-lite"/>
    </source>
</evidence>
<dbReference type="Proteomes" id="UP000004994">
    <property type="component" value="Unassembled WGS sequence"/>
</dbReference>
<dbReference type="InParanoid" id="A0A494G9W5"/>
<dbReference type="Gramene" id="Solyc00g118680.2.1">
    <property type="protein sequence ID" value="Solyc00g118680.2.1.1.CDS"/>
    <property type="gene ID" value="Solyc00g118680.2"/>
</dbReference>
<organism evidence="2">
    <name type="scientific">Solanum lycopersicum</name>
    <name type="common">Tomato</name>
    <name type="synonym">Lycopersicon esculentum</name>
    <dbReference type="NCBI Taxonomy" id="4081"/>
    <lineage>
        <taxon>Eukaryota</taxon>
        <taxon>Viridiplantae</taxon>
        <taxon>Streptophyta</taxon>
        <taxon>Embryophyta</taxon>
        <taxon>Tracheophyta</taxon>
        <taxon>Spermatophyta</taxon>
        <taxon>Magnoliopsida</taxon>
        <taxon>eudicotyledons</taxon>
        <taxon>Gunneridae</taxon>
        <taxon>Pentapetalae</taxon>
        <taxon>asterids</taxon>
        <taxon>lamiids</taxon>
        <taxon>Solanales</taxon>
        <taxon>Solanaceae</taxon>
        <taxon>Solanoideae</taxon>
        <taxon>Solaneae</taxon>
        <taxon>Solanum</taxon>
        <taxon>Solanum subgen. Lycopersicon</taxon>
    </lineage>
</organism>
<proteinExistence type="predicted"/>
<reference evidence="2" key="1">
    <citation type="journal article" date="2012" name="Nature">
        <title>The tomato genome sequence provides insights into fleshy fruit evolution.</title>
        <authorList>
            <consortium name="Tomato Genome Consortium"/>
        </authorList>
    </citation>
    <scope>NUCLEOTIDE SEQUENCE [LARGE SCALE GENOMIC DNA]</scope>
    <source>
        <strain evidence="2">cv. Heinz 1706</strain>
    </source>
</reference>
<evidence type="ECO:0000313" key="3">
    <source>
        <dbReference type="Proteomes" id="UP000004994"/>
    </source>
</evidence>